<dbReference type="PANTHER" id="PTHR11814">
    <property type="entry name" value="SULFATE TRANSPORTER"/>
    <property type="match status" value="1"/>
</dbReference>
<dbReference type="InterPro" id="IPR001902">
    <property type="entry name" value="SLC26A/SulP_fam"/>
</dbReference>
<dbReference type="GO" id="GO:0055085">
    <property type="term" value="P:transmembrane transport"/>
    <property type="evidence" value="ECO:0007669"/>
    <property type="project" value="InterPro"/>
</dbReference>
<feature type="domain" description="SLC26A/SulP transporter" evidence="6">
    <location>
        <begin position="35"/>
        <end position="167"/>
    </location>
</feature>
<keyword evidence="2 5" id="KW-0812">Transmembrane</keyword>
<evidence type="ECO:0000256" key="3">
    <source>
        <dbReference type="ARBA" id="ARBA00022989"/>
    </source>
</evidence>
<comment type="subcellular location">
    <subcellularLocation>
        <location evidence="1">Membrane</location>
        <topology evidence="1">Multi-pass membrane protein</topology>
    </subcellularLocation>
</comment>
<organism evidence="7 8">
    <name type="scientific">Rubellimicrobium thermophilum DSM 16684</name>
    <dbReference type="NCBI Taxonomy" id="1123069"/>
    <lineage>
        <taxon>Bacteria</taxon>
        <taxon>Pseudomonadati</taxon>
        <taxon>Pseudomonadota</taxon>
        <taxon>Alphaproteobacteria</taxon>
        <taxon>Rhodobacterales</taxon>
        <taxon>Roseobacteraceae</taxon>
        <taxon>Rubellimicrobium</taxon>
    </lineage>
</organism>
<evidence type="ECO:0000313" key="8">
    <source>
        <dbReference type="Proteomes" id="UP000015346"/>
    </source>
</evidence>
<feature type="transmembrane region" description="Helical" evidence="5">
    <location>
        <begin position="39"/>
        <end position="59"/>
    </location>
</feature>
<evidence type="ECO:0000256" key="5">
    <source>
        <dbReference type="SAM" id="Phobius"/>
    </source>
</evidence>
<evidence type="ECO:0000256" key="4">
    <source>
        <dbReference type="ARBA" id="ARBA00023136"/>
    </source>
</evidence>
<name>S9S8P1_9RHOB</name>
<dbReference type="GO" id="GO:0016020">
    <property type="term" value="C:membrane"/>
    <property type="evidence" value="ECO:0007669"/>
    <property type="project" value="UniProtKB-SubCell"/>
</dbReference>
<evidence type="ECO:0000256" key="2">
    <source>
        <dbReference type="ARBA" id="ARBA00022692"/>
    </source>
</evidence>
<keyword evidence="8" id="KW-1185">Reference proteome</keyword>
<dbReference type="HOGENOM" id="CLU_1453412_0_0_5"/>
<reference evidence="7 8" key="1">
    <citation type="journal article" date="2013" name="Stand. Genomic Sci.">
        <title>Genome sequence of the reddish-pigmented Rubellimicrobium thermophilum type strain (DSM 16684(T)), a member of the Roseobacter clade.</title>
        <authorList>
            <person name="Fiebig A."/>
            <person name="Riedel T."/>
            <person name="Gronow S."/>
            <person name="Petersen J."/>
            <person name="Klenk H.P."/>
            <person name="Goker M."/>
        </authorList>
    </citation>
    <scope>NUCLEOTIDE SEQUENCE [LARGE SCALE GENOMIC DNA]</scope>
    <source>
        <strain evidence="7 8">DSM 16684</strain>
    </source>
</reference>
<gene>
    <name evidence="7" type="ORF">ruthe_01341</name>
</gene>
<feature type="transmembrane region" description="Helical" evidence="5">
    <location>
        <begin position="88"/>
        <end position="104"/>
    </location>
</feature>
<sequence>MKDQARQTGDTPSFAELYTPKLVTVLREGYGPAQLRADALAGLTVAIVALPLSMAIAIASGATPAQGLYTAIVGGFLVSLLGGSRFQIGGPAGAFIVLVAATLAQHGMDGLILATFLSGLMLAAAGFLRLGTFIKFIPFPVTVGFTAGIAVIIFASQIKELFGLTLEHEPGALLANSRPCGRRAPA</sequence>
<evidence type="ECO:0000256" key="1">
    <source>
        <dbReference type="ARBA" id="ARBA00004141"/>
    </source>
</evidence>
<evidence type="ECO:0000313" key="7">
    <source>
        <dbReference type="EMBL" id="EPX86525.1"/>
    </source>
</evidence>
<proteinExistence type="predicted"/>
<feature type="transmembrane region" description="Helical" evidence="5">
    <location>
        <begin position="111"/>
        <end position="130"/>
    </location>
</feature>
<feature type="transmembrane region" description="Helical" evidence="5">
    <location>
        <begin position="136"/>
        <end position="155"/>
    </location>
</feature>
<dbReference type="EMBL" id="AOLV01000010">
    <property type="protein sequence ID" value="EPX86525.1"/>
    <property type="molecule type" value="Genomic_DNA"/>
</dbReference>
<dbReference type="InterPro" id="IPR011547">
    <property type="entry name" value="SLC26A/SulP_dom"/>
</dbReference>
<keyword evidence="4 5" id="KW-0472">Membrane</keyword>
<dbReference type="PATRIC" id="fig|1123069.3.peg.1315"/>
<evidence type="ECO:0000259" key="6">
    <source>
        <dbReference type="Pfam" id="PF00916"/>
    </source>
</evidence>
<keyword evidence="3 5" id="KW-1133">Transmembrane helix</keyword>
<protein>
    <submittedName>
        <fullName evidence="7">Sulfate permease</fullName>
    </submittedName>
</protein>
<dbReference type="Proteomes" id="UP000015346">
    <property type="component" value="Unassembled WGS sequence"/>
</dbReference>
<dbReference type="STRING" id="1123069.ruthe_01341"/>
<dbReference type="Pfam" id="PF00916">
    <property type="entry name" value="Sulfate_transp"/>
    <property type="match status" value="1"/>
</dbReference>
<dbReference type="AlphaFoldDB" id="S9S8P1"/>
<accession>S9S8P1</accession>
<comment type="caution">
    <text evidence="7">The sequence shown here is derived from an EMBL/GenBank/DDBJ whole genome shotgun (WGS) entry which is preliminary data.</text>
</comment>